<dbReference type="EMBL" id="NJGU01000004">
    <property type="protein sequence ID" value="OWY29942.1"/>
    <property type="molecule type" value="Genomic_DNA"/>
</dbReference>
<feature type="transmembrane region" description="Helical" evidence="5">
    <location>
        <begin position="58"/>
        <end position="78"/>
    </location>
</feature>
<evidence type="ECO:0000256" key="2">
    <source>
        <dbReference type="ARBA" id="ARBA00022692"/>
    </source>
</evidence>
<dbReference type="InterPro" id="IPR002781">
    <property type="entry name" value="TM_pro_TauE-like"/>
</dbReference>
<keyword evidence="3 5" id="KW-1133">Transmembrane helix</keyword>
<keyword evidence="4 5" id="KW-0472">Membrane</keyword>
<dbReference type="PANTHER" id="PTHR43483:SF3">
    <property type="entry name" value="MEMBRANE TRANSPORTER PROTEIN HI_0806-RELATED"/>
    <property type="match status" value="1"/>
</dbReference>
<feature type="transmembrane region" description="Helical" evidence="5">
    <location>
        <begin position="238"/>
        <end position="256"/>
    </location>
</feature>
<dbReference type="Pfam" id="PF01925">
    <property type="entry name" value="TauE"/>
    <property type="match status" value="1"/>
</dbReference>
<feature type="transmembrane region" description="Helical" evidence="5">
    <location>
        <begin position="85"/>
        <end position="105"/>
    </location>
</feature>
<evidence type="ECO:0000256" key="4">
    <source>
        <dbReference type="ARBA" id="ARBA00023136"/>
    </source>
</evidence>
<name>A0A2D0B703_9BURK</name>
<dbReference type="AlphaFoldDB" id="A0A2D0B703"/>
<evidence type="ECO:0000256" key="3">
    <source>
        <dbReference type="ARBA" id="ARBA00022989"/>
    </source>
</evidence>
<feature type="transmembrane region" description="Helical" evidence="5">
    <location>
        <begin position="206"/>
        <end position="226"/>
    </location>
</feature>
<organism evidence="6 7">
    <name type="scientific">Herbaspirillum robiniae</name>
    <dbReference type="NCBI Taxonomy" id="2014887"/>
    <lineage>
        <taxon>Bacteria</taxon>
        <taxon>Pseudomonadati</taxon>
        <taxon>Pseudomonadota</taxon>
        <taxon>Betaproteobacteria</taxon>
        <taxon>Burkholderiales</taxon>
        <taxon>Oxalobacteraceae</taxon>
        <taxon>Herbaspirillum</taxon>
    </lineage>
</organism>
<dbReference type="Proteomes" id="UP000197596">
    <property type="component" value="Unassembled WGS sequence"/>
</dbReference>
<comment type="similarity">
    <text evidence="5">Belongs to the 4-toluene sulfonate uptake permease (TSUP) (TC 2.A.102) family.</text>
</comment>
<comment type="subcellular location">
    <subcellularLocation>
        <location evidence="5">Cell membrane</location>
        <topology evidence="5">Multi-pass membrane protein</topology>
    </subcellularLocation>
    <subcellularLocation>
        <location evidence="1">Membrane</location>
        <topology evidence="1">Multi-pass membrane protein</topology>
    </subcellularLocation>
</comment>
<proteinExistence type="inferred from homology"/>
<feature type="transmembrane region" description="Helical" evidence="5">
    <location>
        <begin position="142"/>
        <end position="164"/>
    </location>
</feature>
<accession>A0A2D0B703</accession>
<dbReference type="GO" id="GO:0005886">
    <property type="term" value="C:plasma membrane"/>
    <property type="evidence" value="ECO:0007669"/>
    <property type="project" value="UniProtKB-SubCell"/>
</dbReference>
<dbReference type="PANTHER" id="PTHR43483">
    <property type="entry name" value="MEMBRANE TRANSPORTER PROTEIN HI_0806-RELATED"/>
    <property type="match status" value="1"/>
</dbReference>
<evidence type="ECO:0000256" key="5">
    <source>
        <dbReference type="RuleBase" id="RU363041"/>
    </source>
</evidence>
<keyword evidence="2 5" id="KW-0812">Transmembrane</keyword>
<comment type="caution">
    <text evidence="6">The sequence shown here is derived from an EMBL/GenBank/DDBJ whole genome shotgun (WGS) entry which is preliminary data.</text>
</comment>
<evidence type="ECO:0000313" key="7">
    <source>
        <dbReference type="Proteomes" id="UP000197596"/>
    </source>
</evidence>
<feature type="transmembrane region" description="Helical" evidence="5">
    <location>
        <begin position="15"/>
        <end position="38"/>
    </location>
</feature>
<sequence length="257" mass="27575">MAPHRIISDPQKSEIFVAAYLFVLAVGLLAGMISGVIGTGSSIMLLPVLVYNFGPKQAVPIMAVAAVMANLSRVMAWWRVVDWRAFAAYSVTGVPAAILGARTLLRLPSHWIEVGLGAFFIAMVPVRHWLRQRNFKLRLWQLSLCGAGIGYLTGIVLSTGPLSVPAFTSYGLAKGAFLSTEAASSLALYVSKVLTFREMGAMPLDVFLQGLLVGASLMAGTFVGKAFVMKMSERHHQLLLDVLLIASGISLLWAAIG</sequence>
<evidence type="ECO:0000313" key="6">
    <source>
        <dbReference type="EMBL" id="OWY29942.1"/>
    </source>
</evidence>
<gene>
    <name evidence="6" type="ORF">CEJ42_08825</name>
</gene>
<evidence type="ECO:0000256" key="1">
    <source>
        <dbReference type="ARBA" id="ARBA00004141"/>
    </source>
</evidence>
<protein>
    <recommendedName>
        <fullName evidence="5">Probable membrane transporter protein</fullName>
    </recommendedName>
</protein>
<feature type="transmembrane region" description="Helical" evidence="5">
    <location>
        <begin position="111"/>
        <end position="130"/>
    </location>
</feature>
<keyword evidence="5" id="KW-1003">Cell membrane</keyword>
<reference evidence="6 7" key="1">
    <citation type="submission" date="2017-06" db="EMBL/GenBank/DDBJ databases">
        <title>Herbaspirillum phytohormonus sp. nov., isolated from the root nodule of Robinia pseudoacacia in lead-zinc mine.</title>
        <authorList>
            <person name="Fan M."/>
            <person name="Lin Y."/>
        </authorList>
    </citation>
    <scope>NUCLEOTIDE SEQUENCE [LARGE SCALE GENOMIC DNA]</scope>
    <source>
        <strain evidence="6 7">HZ10</strain>
    </source>
</reference>